<comment type="caution">
    <text evidence="1">The sequence shown here is derived from an EMBL/GenBank/DDBJ whole genome shotgun (WGS) entry which is preliminary data.</text>
</comment>
<evidence type="ECO:0000313" key="1">
    <source>
        <dbReference type="EMBL" id="KAF2433892.1"/>
    </source>
</evidence>
<proteinExistence type="predicted"/>
<reference evidence="1" key="1">
    <citation type="journal article" date="2020" name="Stud. Mycol.">
        <title>101 Dothideomycetes genomes: a test case for predicting lifestyles and emergence of pathogens.</title>
        <authorList>
            <person name="Haridas S."/>
            <person name="Albert R."/>
            <person name="Binder M."/>
            <person name="Bloem J."/>
            <person name="Labutti K."/>
            <person name="Salamov A."/>
            <person name="Andreopoulos B."/>
            <person name="Baker S."/>
            <person name="Barry K."/>
            <person name="Bills G."/>
            <person name="Bluhm B."/>
            <person name="Cannon C."/>
            <person name="Castanera R."/>
            <person name="Culley D."/>
            <person name="Daum C."/>
            <person name="Ezra D."/>
            <person name="Gonzalez J."/>
            <person name="Henrissat B."/>
            <person name="Kuo A."/>
            <person name="Liang C."/>
            <person name="Lipzen A."/>
            <person name="Lutzoni F."/>
            <person name="Magnuson J."/>
            <person name="Mondo S."/>
            <person name="Nolan M."/>
            <person name="Ohm R."/>
            <person name="Pangilinan J."/>
            <person name="Park H.-J."/>
            <person name="Ramirez L."/>
            <person name="Alfaro M."/>
            <person name="Sun H."/>
            <person name="Tritt A."/>
            <person name="Yoshinaga Y."/>
            <person name="Zwiers L.-H."/>
            <person name="Turgeon B."/>
            <person name="Goodwin S."/>
            <person name="Spatafora J."/>
            <person name="Crous P."/>
            <person name="Grigoriev I."/>
        </authorList>
    </citation>
    <scope>NUCLEOTIDE SEQUENCE</scope>
    <source>
        <strain evidence="1">CBS 130266</strain>
    </source>
</reference>
<dbReference type="AlphaFoldDB" id="A0A9P4NYC5"/>
<organism evidence="1 2">
    <name type="scientific">Tothia fuscella</name>
    <dbReference type="NCBI Taxonomy" id="1048955"/>
    <lineage>
        <taxon>Eukaryota</taxon>
        <taxon>Fungi</taxon>
        <taxon>Dikarya</taxon>
        <taxon>Ascomycota</taxon>
        <taxon>Pezizomycotina</taxon>
        <taxon>Dothideomycetes</taxon>
        <taxon>Pleosporomycetidae</taxon>
        <taxon>Venturiales</taxon>
        <taxon>Cylindrosympodiaceae</taxon>
        <taxon>Tothia</taxon>
    </lineage>
</organism>
<accession>A0A9P4NYC5</accession>
<dbReference type="EMBL" id="MU007018">
    <property type="protein sequence ID" value="KAF2433892.1"/>
    <property type="molecule type" value="Genomic_DNA"/>
</dbReference>
<sequence>MAPHVTNLATELVQHICMFLETDSLHDFRLTCRTLLAQSLDVFTKRHFTCKKVMLEGTSLSMLLQITNNPVFCNQITTIYLDTSRLLTEAETRSSRVNEPSWGHYDASRSRNVPREMLKAQGRLAVAQKELLASGGTQKMLTEAFRRLRNLKTLAIIDGFSFVSLVSLGNISRWKFVGMEPEVQPGHLLSKDELFLILSAIKDSGISIRNLKIASGQHRSGCGGWASLSSAAMPLGADIVELDETISALHSIGGSTYLASVQHLHLSVWKSYIHRAAGEDYSQKYRRALEHTLSHFPGLQAFHLDMNRTIYDRSPSIFPANYPSGLQTIRIERCILDDDALLDTLMHSQATLRSICLRHIRIKDWSKTLVKIRDSFALEYFEVGHVVQDHGGTGARAHMGSKMCFCERPEGQRECPRGILHRASLARNVYSDLTKWAALVHFRDLPRP</sequence>
<name>A0A9P4NYC5_9PEZI</name>
<dbReference type="Proteomes" id="UP000800235">
    <property type="component" value="Unassembled WGS sequence"/>
</dbReference>
<evidence type="ECO:0008006" key="3">
    <source>
        <dbReference type="Google" id="ProtNLM"/>
    </source>
</evidence>
<protein>
    <recommendedName>
        <fullName evidence="3">F-box domain-containing protein</fullName>
    </recommendedName>
</protein>
<dbReference type="SUPFAM" id="SSF52047">
    <property type="entry name" value="RNI-like"/>
    <property type="match status" value="1"/>
</dbReference>
<evidence type="ECO:0000313" key="2">
    <source>
        <dbReference type="Proteomes" id="UP000800235"/>
    </source>
</evidence>
<gene>
    <name evidence="1" type="ORF">EJ08DRAFT_731061</name>
</gene>
<dbReference type="OrthoDB" id="5279008at2759"/>
<keyword evidence="2" id="KW-1185">Reference proteome</keyword>